<evidence type="ECO:0000313" key="2">
    <source>
        <dbReference type="Proteomes" id="UP001501433"/>
    </source>
</evidence>
<keyword evidence="2" id="KW-1185">Reference proteome</keyword>
<name>A0ABP9CBH0_9FLAO</name>
<gene>
    <name evidence="1" type="ORF">GCM10023330_11440</name>
</gene>
<dbReference type="Proteomes" id="UP001501433">
    <property type="component" value="Unassembled WGS sequence"/>
</dbReference>
<sequence length="76" mass="8927">MSEIIMSKSVEVCFLFSTDFLDELQETMSVISNNVSKISLFICLKYKSRGSEKVLNPFYRFPQFCFIAMFLYNVRT</sequence>
<reference evidence="2" key="1">
    <citation type="journal article" date="2019" name="Int. J. Syst. Evol. Microbiol.">
        <title>The Global Catalogue of Microorganisms (GCM) 10K type strain sequencing project: providing services to taxonomists for standard genome sequencing and annotation.</title>
        <authorList>
            <consortium name="The Broad Institute Genomics Platform"/>
            <consortium name="The Broad Institute Genome Sequencing Center for Infectious Disease"/>
            <person name="Wu L."/>
            <person name="Ma J."/>
        </authorList>
    </citation>
    <scope>NUCLEOTIDE SEQUENCE [LARGE SCALE GENOMIC DNA]</scope>
    <source>
        <strain evidence="2">JCM 18325</strain>
    </source>
</reference>
<accession>A0ABP9CBH0</accession>
<protein>
    <submittedName>
        <fullName evidence="1">Uncharacterized protein</fullName>
    </submittedName>
</protein>
<comment type="caution">
    <text evidence="1">The sequence shown here is derived from an EMBL/GenBank/DDBJ whole genome shotgun (WGS) entry which is preliminary data.</text>
</comment>
<evidence type="ECO:0000313" key="1">
    <source>
        <dbReference type="EMBL" id="GAA4806647.1"/>
    </source>
</evidence>
<dbReference type="EMBL" id="BAABJW010000002">
    <property type="protein sequence ID" value="GAA4806647.1"/>
    <property type="molecule type" value="Genomic_DNA"/>
</dbReference>
<organism evidence="1 2">
    <name type="scientific">Litoribaculum gwangyangense</name>
    <dbReference type="NCBI Taxonomy" id="1130722"/>
    <lineage>
        <taxon>Bacteria</taxon>
        <taxon>Pseudomonadati</taxon>
        <taxon>Bacteroidota</taxon>
        <taxon>Flavobacteriia</taxon>
        <taxon>Flavobacteriales</taxon>
        <taxon>Flavobacteriaceae</taxon>
        <taxon>Litoribaculum</taxon>
    </lineage>
</organism>
<proteinExistence type="predicted"/>